<keyword evidence="5" id="KW-1185">Reference proteome</keyword>
<feature type="signal peptide" evidence="3">
    <location>
        <begin position="1"/>
        <end position="19"/>
    </location>
</feature>
<dbReference type="AlphaFoldDB" id="A0A087UHY4"/>
<dbReference type="GO" id="GO:0008010">
    <property type="term" value="F:structural constituent of chitin-based larval cuticle"/>
    <property type="evidence" value="ECO:0007669"/>
    <property type="project" value="TreeGrafter"/>
</dbReference>
<evidence type="ECO:0000256" key="2">
    <source>
        <dbReference type="SAM" id="MobiDB-lite"/>
    </source>
</evidence>
<protein>
    <submittedName>
        <fullName evidence="4">Cuticle protein 10.9</fullName>
    </submittedName>
</protein>
<dbReference type="PROSITE" id="PS51155">
    <property type="entry name" value="CHIT_BIND_RR_2"/>
    <property type="match status" value="1"/>
</dbReference>
<dbReference type="Pfam" id="PF00379">
    <property type="entry name" value="Chitin_bind_4"/>
    <property type="match status" value="1"/>
</dbReference>
<evidence type="ECO:0000256" key="3">
    <source>
        <dbReference type="SAM" id="SignalP"/>
    </source>
</evidence>
<feature type="chain" id="PRO_5001830606" evidence="3">
    <location>
        <begin position="20"/>
        <end position="532"/>
    </location>
</feature>
<keyword evidence="1" id="KW-0193">Cuticle</keyword>
<feature type="region of interest" description="Disordered" evidence="2">
    <location>
        <begin position="93"/>
        <end position="112"/>
    </location>
</feature>
<name>A0A087UHY4_STEMI</name>
<proteinExistence type="predicted"/>
<feature type="non-terminal residue" evidence="4">
    <location>
        <position position="532"/>
    </location>
</feature>
<evidence type="ECO:0000313" key="5">
    <source>
        <dbReference type="Proteomes" id="UP000054359"/>
    </source>
</evidence>
<evidence type="ECO:0000313" key="4">
    <source>
        <dbReference type="EMBL" id="KFM76973.1"/>
    </source>
</evidence>
<accession>A0A087UHY4</accession>
<dbReference type="OrthoDB" id="7363665at2759"/>
<dbReference type="InterPro" id="IPR050468">
    <property type="entry name" value="Cuticle_Struct_Prot"/>
</dbReference>
<reference evidence="4 5" key="1">
    <citation type="submission" date="2013-11" db="EMBL/GenBank/DDBJ databases">
        <title>Genome sequencing of Stegodyphus mimosarum.</title>
        <authorList>
            <person name="Bechsgaard J."/>
        </authorList>
    </citation>
    <scope>NUCLEOTIDE SEQUENCE [LARGE SCALE GENOMIC DNA]</scope>
</reference>
<evidence type="ECO:0000256" key="1">
    <source>
        <dbReference type="PROSITE-ProRule" id="PRU00497"/>
    </source>
</evidence>
<gene>
    <name evidence="4" type="ORF">X975_14074</name>
</gene>
<dbReference type="GO" id="GO:0062129">
    <property type="term" value="C:chitin-based extracellular matrix"/>
    <property type="evidence" value="ECO:0007669"/>
    <property type="project" value="TreeGrafter"/>
</dbReference>
<feature type="compositionally biased region" description="Low complexity" evidence="2">
    <location>
        <begin position="299"/>
        <end position="313"/>
    </location>
</feature>
<dbReference type="EMBL" id="KK119887">
    <property type="protein sequence ID" value="KFM76973.1"/>
    <property type="molecule type" value="Genomic_DNA"/>
</dbReference>
<dbReference type="PANTHER" id="PTHR10380">
    <property type="entry name" value="CUTICLE PROTEIN"/>
    <property type="match status" value="1"/>
</dbReference>
<dbReference type="InterPro" id="IPR000618">
    <property type="entry name" value="Insect_cuticle"/>
</dbReference>
<dbReference type="Proteomes" id="UP000054359">
    <property type="component" value="Unassembled WGS sequence"/>
</dbReference>
<sequence>MKLVKLLISFAALFGNTLCVDEEFVTVTQSSTATFPDDRDITRSPIRLTVYESQNESSQQTQKGIPLRPFVYSDEWKPVLMPIPLSAFRVKPSDANSENERPGFQPTPLHWPSNQIQNVTEITDQYPLPSDDIRMPLSTAFLPFPPLFFPRPVPSDQIRGISDMTAQDSEEIKNESSPFPRPFFYGPNAARPNVASDNFPFIPRSFPIPAFFLPNLFGNKDQENSLIKSEFPRAPFTYPPHLPIGDDRNYLVNQGVNPFVGSSFMTIVPASSAGKSVLPKDNIHEEESISLSEDELSNEEPISSEPIASESVPPEMPIRPLPVFPLGVLPPSYIPPFAFPPHVFSPPVLPEVPPAIQTFPDTSLPSGEFPKPNVFPLETLPEEIVPPRVLPANVGPTENVPLEVVPQDKNLEEDIINSARIPYEFGYDMSDGNGTDQHRQEIADETGAVKGSYGYKDPLGVYRLVNYFADQNGFRAFIQTNEPGVANSGSADVVVMAEVPPPRALAEGFKQPELIPVEVPDADLINEGSVTK</sequence>
<dbReference type="OMA" id="QHRQESK"/>
<keyword evidence="3" id="KW-0732">Signal</keyword>
<organism evidence="4 5">
    <name type="scientific">Stegodyphus mimosarum</name>
    <name type="common">African social velvet spider</name>
    <dbReference type="NCBI Taxonomy" id="407821"/>
    <lineage>
        <taxon>Eukaryota</taxon>
        <taxon>Metazoa</taxon>
        <taxon>Ecdysozoa</taxon>
        <taxon>Arthropoda</taxon>
        <taxon>Chelicerata</taxon>
        <taxon>Arachnida</taxon>
        <taxon>Araneae</taxon>
        <taxon>Araneomorphae</taxon>
        <taxon>Entelegynae</taxon>
        <taxon>Eresoidea</taxon>
        <taxon>Eresidae</taxon>
        <taxon>Stegodyphus</taxon>
    </lineage>
</organism>
<dbReference type="PANTHER" id="PTHR10380:SF235">
    <property type="entry name" value="CUTICULAR PROTEIN 73D, ISOFORM B"/>
    <property type="match status" value="1"/>
</dbReference>
<feature type="region of interest" description="Disordered" evidence="2">
    <location>
        <begin position="287"/>
        <end position="313"/>
    </location>
</feature>